<dbReference type="RefSeq" id="WP_212007817.1">
    <property type="nucleotide sequence ID" value="NZ_JAAFYZ010000010.1"/>
</dbReference>
<feature type="signal peptide" evidence="1">
    <location>
        <begin position="1"/>
        <end position="30"/>
    </location>
</feature>
<evidence type="ECO:0008006" key="4">
    <source>
        <dbReference type="Google" id="ProtNLM"/>
    </source>
</evidence>
<dbReference type="EMBL" id="JAAFYZ010000010">
    <property type="protein sequence ID" value="MBS2546166.1"/>
    <property type="molecule type" value="Genomic_DNA"/>
</dbReference>
<accession>A0ABS5KIF6</accession>
<organism evidence="2 3">
    <name type="scientific">Catenulispora pinistramenti</name>
    <dbReference type="NCBI Taxonomy" id="2705254"/>
    <lineage>
        <taxon>Bacteria</taxon>
        <taxon>Bacillati</taxon>
        <taxon>Actinomycetota</taxon>
        <taxon>Actinomycetes</taxon>
        <taxon>Catenulisporales</taxon>
        <taxon>Catenulisporaceae</taxon>
        <taxon>Catenulispora</taxon>
    </lineage>
</organism>
<protein>
    <recommendedName>
        <fullName evidence="4">Secreted protein</fullName>
    </recommendedName>
</protein>
<keyword evidence="3" id="KW-1185">Reference proteome</keyword>
<sequence length="208" mass="21975">MRTLRNTLLPLLAVGILITAGVGTATQASAATSTPSPPSQATLDALEKAVFSSPDPASAFKHLTPTQQDIVRQAETPSGKGTSTVSVVGVGANRGKTFAASPNTEGCWDWDGTWTTTALLGNWITKSFETLEVCYHVSVVQSVTLKNVRGDGAWGWALTSHTEGTKNWIIRGEGVSWQTWTAGDDHSSICPLMWGDAGSANIQNNCTL</sequence>
<proteinExistence type="predicted"/>
<gene>
    <name evidence="2" type="ORF">KGQ19_04725</name>
</gene>
<reference evidence="2 3" key="1">
    <citation type="submission" date="2020-02" db="EMBL/GenBank/DDBJ databases">
        <title>Acidophilic actinobacteria isolated from forest soil.</title>
        <authorList>
            <person name="Golinska P."/>
        </authorList>
    </citation>
    <scope>NUCLEOTIDE SEQUENCE [LARGE SCALE GENOMIC DNA]</scope>
    <source>
        <strain evidence="2 3">NL8</strain>
    </source>
</reference>
<name>A0ABS5KIF6_9ACTN</name>
<comment type="caution">
    <text evidence="2">The sequence shown here is derived from an EMBL/GenBank/DDBJ whole genome shotgun (WGS) entry which is preliminary data.</text>
</comment>
<evidence type="ECO:0000313" key="2">
    <source>
        <dbReference type="EMBL" id="MBS2546166.1"/>
    </source>
</evidence>
<feature type="chain" id="PRO_5045246051" description="Secreted protein" evidence="1">
    <location>
        <begin position="31"/>
        <end position="208"/>
    </location>
</feature>
<keyword evidence="1" id="KW-0732">Signal</keyword>
<evidence type="ECO:0000256" key="1">
    <source>
        <dbReference type="SAM" id="SignalP"/>
    </source>
</evidence>
<evidence type="ECO:0000313" key="3">
    <source>
        <dbReference type="Proteomes" id="UP000730482"/>
    </source>
</evidence>
<dbReference type="Proteomes" id="UP000730482">
    <property type="component" value="Unassembled WGS sequence"/>
</dbReference>